<evidence type="ECO:0000313" key="1">
    <source>
        <dbReference type="EMBL" id="RBP98752.1"/>
    </source>
</evidence>
<dbReference type="AlphaFoldDB" id="A0A366KBY4"/>
<accession>A0A366KBY4</accession>
<comment type="caution">
    <text evidence="1">The sequence shown here is derived from an EMBL/GenBank/DDBJ whole genome shotgun (WGS) entry which is preliminary data.</text>
</comment>
<protein>
    <submittedName>
        <fullName evidence="1">Uncharacterized protein</fullName>
    </submittedName>
</protein>
<reference evidence="1 2" key="1">
    <citation type="submission" date="2017-10" db="EMBL/GenBank/DDBJ databases">
        <title>Bifidobacterium xylocopum sp. nov. and Bifidobacterium aemilianum sp. nov., from the carpenter bee (Xylocopa violacea) digestive tract.</title>
        <authorList>
            <person name="Alberoni D."/>
            <person name="Baffoni L."/>
            <person name="Di Gioia D."/>
            <person name="Gaggia F."/>
            <person name="Biavati B."/>
        </authorList>
    </citation>
    <scope>NUCLEOTIDE SEQUENCE [LARGE SCALE GENOMIC DNA]</scope>
    <source>
        <strain evidence="1 2">XV2</strain>
    </source>
</reference>
<dbReference type="Proteomes" id="UP000252345">
    <property type="component" value="Unassembled WGS sequence"/>
</dbReference>
<sequence length="87" mass="10193">MVKDRGIEWKDAAAKHDYTLDDVLDAASHVVRIRRYRERGEEYVRFIGEHHGDPLVPRLEVIMKLTARNEIVVFHVEAETDGFMDRT</sequence>
<gene>
    <name evidence="1" type="ORF">CRD59_07390</name>
</gene>
<dbReference type="EMBL" id="PDCH01000024">
    <property type="protein sequence ID" value="RBP98752.1"/>
    <property type="molecule type" value="Genomic_DNA"/>
</dbReference>
<proteinExistence type="predicted"/>
<dbReference type="OrthoDB" id="3234190at2"/>
<keyword evidence="2" id="KW-1185">Reference proteome</keyword>
<dbReference type="RefSeq" id="WP_113854047.1">
    <property type="nucleotide sequence ID" value="NZ_PDCH01000024.1"/>
</dbReference>
<name>A0A366KBY4_9BIFI</name>
<organism evidence="1 2">
    <name type="scientific">Bifidobacterium xylocopae</name>
    <dbReference type="NCBI Taxonomy" id="2493119"/>
    <lineage>
        <taxon>Bacteria</taxon>
        <taxon>Bacillati</taxon>
        <taxon>Actinomycetota</taxon>
        <taxon>Actinomycetes</taxon>
        <taxon>Bifidobacteriales</taxon>
        <taxon>Bifidobacteriaceae</taxon>
        <taxon>Bifidobacterium</taxon>
    </lineage>
</organism>
<evidence type="ECO:0000313" key="2">
    <source>
        <dbReference type="Proteomes" id="UP000252345"/>
    </source>
</evidence>